<dbReference type="GO" id="GO:0006508">
    <property type="term" value="P:proteolysis"/>
    <property type="evidence" value="ECO:0007669"/>
    <property type="project" value="UniProtKB-KW"/>
</dbReference>
<dbReference type="CDD" id="cd06782">
    <property type="entry name" value="cpPDZ_CPP-like"/>
    <property type="match status" value="1"/>
</dbReference>
<dbReference type="Pfam" id="PF17820">
    <property type="entry name" value="PDZ_6"/>
    <property type="match status" value="1"/>
</dbReference>
<evidence type="ECO:0000256" key="2">
    <source>
        <dbReference type="ARBA" id="ARBA00022670"/>
    </source>
</evidence>
<keyword evidence="4 5" id="KW-0720">Serine protease</keyword>
<evidence type="ECO:0000256" key="3">
    <source>
        <dbReference type="ARBA" id="ARBA00022801"/>
    </source>
</evidence>
<keyword evidence="3 5" id="KW-0378">Hydrolase</keyword>
<dbReference type="InterPro" id="IPR041489">
    <property type="entry name" value="PDZ_6"/>
</dbReference>
<dbReference type="InterPro" id="IPR004447">
    <property type="entry name" value="Peptidase_S41A"/>
</dbReference>
<dbReference type="GO" id="GO:0004175">
    <property type="term" value="F:endopeptidase activity"/>
    <property type="evidence" value="ECO:0007669"/>
    <property type="project" value="TreeGrafter"/>
</dbReference>
<dbReference type="NCBIfam" id="TIGR00225">
    <property type="entry name" value="prc"/>
    <property type="match status" value="1"/>
</dbReference>
<dbReference type="GO" id="GO:0008236">
    <property type="term" value="F:serine-type peptidase activity"/>
    <property type="evidence" value="ECO:0007669"/>
    <property type="project" value="UniProtKB-KW"/>
</dbReference>
<evidence type="ECO:0000313" key="9">
    <source>
        <dbReference type="Proteomes" id="UP000714915"/>
    </source>
</evidence>
<name>A0A955LA69_9BACT</name>
<comment type="caution">
    <text evidence="8">The sequence shown here is derived from an EMBL/GenBank/DDBJ whole genome shotgun (WGS) entry which is preliminary data.</text>
</comment>
<dbReference type="EMBL" id="JAGQLF010000001">
    <property type="protein sequence ID" value="MCA9386415.1"/>
    <property type="molecule type" value="Genomic_DNA"/>
</dbReference>
<accession>A0A955LA69</accession>
<keyword evidence="6" id="KW-1133">Transmembrane helix</keyword>
<dbReference type="SUPFAM" id="SSF50156">
    <property type="entry name" value="PDZ domain-like"/>
    <property type="match status" value="1"/>
</dbReference>
<evidence type="ECO:0000256" key="4">
    <source>
        <dbReference type="ARBA" id="ARBA00022825"/>
    </source>
</evidence>
<dbReference type="Pfam" id="PF03572">
    <property type="entry name" value="Peptidase_S41"/>
    <property type="match status" value="1"/>
</dbReference>
<dbReference type="AlphaFoldDB" id="A0A955LA69"/>
<dbReference type="PANTHER" id="PTHR32060">
    <property type="entry name" value="TAIL-SPECIFIC PROTEASE"/>
    <property type="match status" value="1"/>
</dbReference>
<dbReference type="GO" id="GO:0030288">
    <property type="term" value="C:outer membrane-bounded periplasmic space"/>
    <property type="evidence" value="ECO:0007669"/>
    <property type="project" value="TreeGrafter"/>
</dbReference>
<dbReference type="InterPro" id="IPR005151">
    <property type="entry name" value="Tail-specific_protease"/>
</dbReference>
<reference evidence="8" key="1">
    <citation type="submission" date="2020-04" db="EMBL/GenBank/DDBJ databases">
        <authorList>
            <person name="Zhang T."/>
        </authorList>
    </citation>
    <scope>NUCLEOTIDE SEQUENCE</scope>
    <source>
        <strain evidence="8">HKST-UBA09</strain>
    </source>
</reference>
<evidence type="ECO:0000313" key="8">
    <source>
        <dbReference type="EMBL" id="MCA9386415.1"/>
    </source>
</evidence>
<evidence type="ECO:0000259" key="7">
    <source>
        <dbReference type="PROSITE" id="PS50106"/>
    </source>
</evidence>
<protein>
    <submittedName>
        <fullName evidence="8">S41 family peptidase</fullName>
    </submittedName>
</protein>
<dbReference type="InterPro" id="IPR001478">
    <property type="entry name" value="PDZ"/>
</dbReference>
<dbReference type="PROSITE" id="PS50106">
    <property type="entry name" value="PDZ"/>
    <property type="match status" value="1"/>
</dbReference>
<dbReference type="Gene3D" id="3.30.750.44">
    <property type="match status" value="1"/>
</dbReference>
<organism evidence="8 9">
    <name type="scientific">Candidatus Dojkabacteria bacterium</name>
    <dbReference type="NCBI Taxonomy" id="2099670"/>
    <lineage>
        <taxon>Bacteria</taxon>
        <taxon>Candidatus Dojkabacteria</taxon>
    </lineage>
</organism>
<dbReference type="CDD" id="cd06567">
    <property type="entry name" value="Peptidase_S41"/>
    <property type="match status" value="1"/>
</dbReference>
<evidence type="ECO:0000256" key="6">
    <source>
        <dbReference type="SAM" id="Phobius"/>
    </source>
</evidence>
<dbReference type="InterPro" id="IPR029045">
    <property type="entry name" value="ClpP/crotonase-like_dom_sf"/>
</dbReference>
<evidence type="ECO:0000256" key="5">
    <source>
        <dbReference type="RuleBase" id="RU004404"/>
    </source>
</evidence>
<keyword evidence="2 5" id="KW-0645">Protease</keyword>
<dbReference type="GO" id="GO:0007165">
    <property type="term" value="P:signal transduction"/>
    <property type="evidence" value="ECO:0007669"/>
    <property type="project" value="TreeGrafter"/>
</dbReference>
<dbReference type="SMART" id="SM00245">
    <property type="entry name" value="TSPc"/>
    <property type="match status" value="1"/>
</dbReference>
<gene>
    <name evidence="8" type="ORF">KC669_00090</name>
</gene>
<dbReference type="InterPro" id="IPR036034">
    <property type="entry name" value="PDZ_sf"/>
</dbReference>
<keyword evidence="6" id="KW-0812">Transmembrane</keyword>
<dbReference type="Gene3D" id="3.90.226.10">
    <property type="entry name" value="2-enoyl-CoA Hydratase, Chain A, domain 1"/>
    <property type="match status" value="1"/>
</dbReference>
<feature type="domain" description="PDZ" evidence="7">
    <location>
        <begin position="123"/>
        <end position="200"/>
    </location>
</feature>
<dbReference type="SUPFAM" id="SSF52096">
    <property type="entry name" value="ClpP/crotonase"/>
    <property type="match status" value="1"/>
</dbReference>
<dbReference type="SMART" id="SM00228">
    <property type="entry name" value="PDZ"/>
    <property type="match status" value="1"/>
</dbReference>
<reference evidence="8" key="2">
    <citation type="journal article" date="2021" name="Microbiome">
        <title>Successional dynamics and alternative stable states in a saline activated sludge microbial community over 9 years.</title>
        <authorList>
            <person name="Wang Y."/>
            <person name="Ye J."/>
            <person name="Ju F."/>
            <person name="Liu L."/>
            <person name="Boyd J.A."/>
            <person name="Deng Y."/>
            <person name="Parks D.H."/>
            <person name="Jiang X."/>
            <person name="Yin X."/>
            <person name="Woodcroft B.J."/>
            <person name="Tyson G.W."/>
            <person name="Hugenholtz P."/>
            <person name="Polz M.F."/>
            <person name="Zhang T."/>
        </authorList>
    </citation>
    <scope>NUCLEOTIDE SEQUENCE</scope>
    <source>
        <strain evidence="8">HKST-UBA09</strain>
    </source>
</reference>
<dbReference type="Gene3D" id="2.30.42.10">
    <property type="match status" value="1"/>
</dbReference>
<comment type="similarity">
    <text evidence="1 5">Belongs to the peptidase S41A family.</text>
</comment>
<evidence type="ECO:0000256" key="1">
    <source>
        <dbReference type="ARBA" id="ARBA00009179"/>
    </source>
</evidence>
<sequence length="425" mass="47097">MSFNENNKNNTIAPNPIQPVLVAMALFIGLMIGGLAMYAIDLVDNDSGTSNNLQGGILGSSDYYDQAYLQSVIDTINRSYLGQTDDLTKDSVTYGIVKGLVNSLNDRYTFFLDPEEAKAYFDNASGDFEGIGVVLAFNGQYTYVESVIHGQPAEEAGVLAGDIILKVDGNDVEDTLPGIVAQQIRGEKGTDVTLTIYRFEKAASAQQEELDITITRNKIEIDNITWEKQDDNTAIIDIYQFSDVDVTTFINTWDKVVSEIRTEMPNLENIIVDLRGNPGGYVSGVKHILEDFLHDGDVMMGERTKEQDTKTYEDKRAGAFEDQKLVVLVNESSASASEIFSAAIQENDRGVVVGEKTVGKGVEQTLQDFPDGSILFLVFQEWLTPDGRRITEENPITPDFEVEYNLDNFKNNTDPQLDKALELLK</sequence>
<dbReference type="Proteomes" id="UP000714915">
    <property type="component" value="Unassembled WGS sequence"/>
</dbReference>
<dbReference type="PANTHER" id="PTHR32060:SF30">
    <property type="entry name" value="CARBOXY-TERMINAL PROCESSING PROTEASE CTPA"/>
    <property type="match status" value="1"/>
</dbReference>
<proteinExistence type="inferred from homology"/>
<feature type="transmembrane region" description="Helical" evidence="6">
    <location>
        <begin position="20"/>
        <end position="40"/>
    </location>
</feature>
<keyword evidence="6" id="KW-0472">Membrane</keyword>